<dbReference type="AlphaFoldDB" id="A0A974CWG0"/>
<dbReference type="EMBL" id="CM004474">
    <property type="protein sequence ID" value="OCT81179.1"/>
    <property type="molecule type" value="Genomic_DNA"/>
</dbReference>
<accession>A0A974CWG0</accession>
<gene>
    <name evidence="1" type="ORF">XELAEV_18027992mg</name>
</gene>
<proteinExistence type="predicted"/>
<sequence length="67" mass="7523">MYVNTHMGSEPRKESRPIPFQPADAFLHKILSVAHSTAPSMQAWLNCRLMNSRENSAIVLNPTGIQM</sequence>
<reference evidence="2" key="1">
    <citation type="journal article" date="2016" name="Nature">
        <title>Genome evolution in the allotetraploid frog Xenopus laevis.</title>
        <authorList>
            <person name="Session A.M."/>
            <person name="Uno Y."/>
            <person name="Kwon T."/>
            <person name="Chapman J.A."/>
            <person name="Toyoda A."/>
            <person name="Takahashi S."/>
            <person name="Fukui A."/>
            <person name="Hikosaka A."/>
            <person name="Suzuki A."/>
            <person name="Kondo M."/>
            <person name="van Heeringen S.J."/>
            <person name="Quigley I."/>
            <person name="Heinz S."/>
            <person name="Ogino H."/>
            <person name="Ochi H."/>
            <person name="Hellsten U."/>
            <person name="Lyons J.B."/>
            <person name="Simakov O."/>
            <person name="Putnam N."/>
            <person name="Stites J."/>
            <person name="Kuroki Y."/>
            <person name="Tanaka T."/>
            <person name="Michiue T."/>
            <person name="Watanabe M."/>
            <person name="Bogdanovic O."/>
            <person name="Lister R."/>
            <person name="Georgiou G."/>
            <person name="Paranjpe S.S."/>
            <person name="van Kruijsbergen I."/>
            <person name="Shu S."/>
            <person name="Carlson J."/>
            <person name="Kinoshita T."/>
            <person name="Ohta Y."/>
            <person name="Mawaribuchi S."/>
            <person name="Jenkins J."/>
            <person name="Grimwood J."/>
            <person name="Schmutz J."/>
            <person name="Mitros T."/>
            <person name="Mozaffari S.V."/>
            <person name="Suzuki Y."/>
            <person name="Haramoto Y."/>
            <person name="Yamamoto T.S."/>
            <person name="Takagi C."/>
            <person name="Heald R."/>
            <person name="Miller K."/>
            <person name="Haudenschild C."/>
            <person name="Kitzman J."/>
            <person name="Nakayama T."/>
            <person name="Izutsu Y."/>
            <person name="Robert J."/>
            <person name="Fortriede J."/>
            <person name="Burns K."/>
            <person name="Lotay V."/>
            <person name="Karimi K."/>
            <person name="Yasuoka Y."/>
            <person name="Dichmann D.S."/>
            <person name="Flajnik M.F."/>
            <person name="Houston D.W."/>
            <person name="Shendure J."/>
            <person name="DuPasquier L."/>
            <person name="Vize P.D."/>
            <person name="Zorn A.M."/>
            <person name="Ito M."/>
            <person name="Marcotte E.M."/>
            <person name="Wallingford J.B."/>
            <person name="Ito Y."/>
            <person name="Asashima M."/>
            <person name="Ueno N."/>
            <person name="Matsuda Y."/>
            <person name="Veenstra G.J."/>
            <person name="Fujiyama A."/>
            <person name="Harland R.M."/>
            <person name="Taira M."/>
            <person name="Rokhsar D.S."/>
        </authorList>
    </citation>
    <scope>NUCLEOTIDE SEQUENCE [LARGE SCALE GENOMIC DNA]</scope>
    <source>
        <strain evidence="2">J</strain>
    </source>
</reference>
<evidence type="ECO:0000313" key="1">
    <source>
        <dbReference type="EMBL" id="OCT81179.1"/>
    </source>
</evidence>
<name>A0A974CWG0_XENLA</name>
<dbReference type="Proteomes" id="UP000694892">
    <property type="component" value="Chromosome 5L"/>
</dbReference>
<protein>
    <submittedName>
        <fullName evidence="1">Uncharacterized protein</fullName>
    </submittedName>
</protein>
<evidence type="ECO:0000313" key="2">
    <source>
        <dbReference type="Proteomes" id="UP000694892"/>
    </source>
</evidence>
<organism evidence="1 2">
    <name type="scientific">Xenopus laevis</name>
    <name type="common">African clawed frog</name>
    <dbReference type="NCBI Taxonomy" id="8355"/>
    <lineage>
        <taxon>Eukaryota</taxon>
        <taxon>Metazoa</taxon>
        <taxon>Chordata</taxon>
        <taxon>Craniata</taxon>
        <taxon>Vertebrata</taxon>
        <taxon>Euteleostomi</taxon>
        <taxon>Amphibia</taxon>
        <taxon>Batrachia</taxon>
        <taxon>Anura</taxon>
        <taxon>Pipoidea</taxon>
        <taxon>Pipidae</taxon>
        <taxon>Xenopodinae</taxon>
        <taxon>Xenopus</taxon>
        <taxon>Xenopus</taxon>
    </lineage>
</organism>